<evidence type="ECO:0000313" key="4">
    <source>
        <dbReference type="WBParaSite" id="SSTP_0000128000.1"/>
    </source>
</evidence>
<keyword evidence="1" id="KW-0732">Signal</keyword>
<feature type="signal peptide" evidence="1">
    <location>
        <begin position="1"/>
        <end position="19"/>
    </location>
</feature>
<dbReference type="Proteomes" id="UP000035681">
    <property type="component" value="Unplaced"/>
</dbReference>
<feature type="domain" description="EB" evidence="2">
    <location>
        <begin position="87"/>
        <end position="130"/>
    </location>
</feature>
<protein>
    <submittedName>
        <fullName evidence="4 5">EB domain-containing protein</fullName>
    </submittedName>
</protein>
<reference evidence="4" key="1">
    <citation type="submission" date="2015-08" db="UniProtKB">
        <authorList>
            <consortium name="WormBaseParasite"/>
        </authorList>
    </citation>
    <scope>IDENTIFICATION</scope>
</reference>
<dbReference type="AlphaFoldDB" id="A0A0K0DVL3"/>
<dbReference type="STRING" id="6248.A0A0K0DVL3"/>
<keyword evidence="3" id="KW-1185">Reference proteome</keyword>
<name>A0A0K0DVL3_STRER</name>
<evidence type="ECO:0000256" key="1">
    <source>
        <dbReference type="SAM" id="SignalP"/>
    </source>
</evidence>
<evidence type="ECO:0000313" key="5">
    <source>
        <dbReference type="WBParaSite" id="TCONS_00006054.p1"/>
    </source>
</evidence>
<organism evidence="4">
    <name type="scientific">Strongyloides stercoralis</name>
    <name type="common">Threadworm</name>
    <dbReference type="NCBI Taxonomy" id="6248"/>
    <lineage>
        <taxon>Eukaryota</taxon>
        <taxon>Metazoa</taxon>
        <taxon>Ecdysozoa</taxon>
        <taxon>Nematoda</taxon>
        <taxon>Chromadorea</taxon>
        <taxon>Rhabditida</taxon>
        <taxon>Tylenchina</taxon>
        <taxon>Panagrolaimomorpha</taxon>
        <taxon>Strongyloidoidea</taxon>
        <taxon>Strongyloididae</taxon>
        <taxon>Strongyloides</taxon>
    </lineage>
</organism>
<evidence type="ECO:0000313" key="3">
    <source>
        <dbReference type="Proteomes" id="UP000035681"/>
    </source>
</evidence>
<feature type="chain" id="PRO_5005327253" evidence="1">
    <location>
        <begin position="20"/>
        <end position="199"/>
    </location>
</feature>
<sequence length="199" mass="19688">MKFFIATIIALIFALSIQGDSVSNGRIRRQAIYGIGAGVPACSPTCLGGATCIRGACACAEPTVVYSPVVGCAPVPAPVPAIPVPTGRLIPQAIPGAPCGQPGVECTGGSICSLGVCVCPPELVQEGTVCVLRQVYGVVPPPPPVAVPVAAPVLPLGAPCAINAGPAAPACVSNAVCFEGACRCAPQFTPTAGGCIMRK</sequence>
<dbReference type="Pfam" id="PF01683">
    <property type="entry name" value="EB"/>
    <property type="match status" value="1"/>
</dbReference>
<dbReference type="InterPro" id="IPR006149">
    <property type="entry name" value="EB_dom"/>
</dbReference>
<dbReference type="WBParaSite" id="TCONS_00006054.p1">
    <property type="protein sequence ID" value="TCONS_00006054.p1"/>
    <property type="gene ID" value="XLOC_004235"/>
</dbReference>
<proteinExistence type="predicted"/>
<accession>A0A0K0DVL3</accession>
<evidence type="ECO:0000259" key="2">
    <source>
        <dbReference type="Pfam" id="PF01683"/>
    </source>
</evidence>
<dbReference type="WBParaSite" id="SSTP_0000128000.1">
    <property type="protein sequence ID" value="SSTP_0000128000.1"/>
    <property type="gene ID" value="SSTP_0000128000"/>
</dbReference>